<dbReference type="GO" id="GO:0003779">
    <property type="term" value="F:actin binding"/>
    <property type="evidence" value="ECO:0007669"/>
    <property type="project" value="InterPro"/>
</dbReference>
<reference evidence="7 8" key="1">
    <citation type="journal article" date="2015" name="Fungal Genet. Biol.">
        <title>Evolution of novel wood decay mechanisms in Agaricales revealed by the genome sequences of Fistulina hepatica and Cylindrobasidium torrendii.</title>
        <authorList>
            <person name="Floudas D."/>
            <person name="Held B.W."/>
            <person name="Riley R."/>
            <person name="Nagy L.G."/>
            <person name="Koehler G."/>
            <person name="Ransdell A.S."/>
            <person name="Younus H."/>
            <person name="Chow J."/>
            <person name="Chiniquy J."/>
            <person name="Lipzen A."/>
            <person name="Tritt A."/>
            <person name="Sun H."/>
            <person name="Haridas S."/>
            <person name="LaButti K."/>
            <person name="Ohm R.A."/>
            <person name="Kues U."/>
            <person name="Blanchette R.A."/>
            <person name="Grigoriev I.V."/>
            <person name="Minto R.E."/>
            <person name="Hibbett D.S."/>
        </authorList>
    </citation>
    <scope>NUCLEOTIDE SEQUENCE [LARGE SCALE GENOMIC DNA]</scope>
    <source>
        <strain evidence="7 8">FP15055 ss-10</strain>
    </source>
</reference>
<evidence type="ECO:0000256" key="2">
    <source>
        <dbReference type="ARBA" id="ARBA00054756"/>
    </source>
</evidence>
<dbReference type="Pfam" id="PF21938">
    <property type="entry name" value="CAP_N"/>
    <property type="match status" value="1"/>
</dbReference>
<dbReference type="Pfam" id="PF08603">
    <property type="entry name" value="CAP_C"/>
    <property type="match status" value="1"/>
</dbReference>
<dbReference type="Gene3D" id="2.160.20.70">
    <property type="match status" value="1"/>
</dbReference>
<dbReference type="InterPro" id="IPR013992">
    <property type="entry name" value="Adenylate_cyclase-assoc_CAP_N"/>
</dbReference>
<feature type="compositionally biased region" description="Basic and acidic residues" evidence="5">
    <location>
        <begin position="298"/>
        <end position="307"/>
    </location>
</feature>
<evidence type="ECO:0000313" key="8">
    <source>
        <dbReference type="Proteomes" id="UP000054007"/>
    </source>
</evidence>
<evidence type="ECO:0000259" key="6">
    <source>
        <dbReference type="PROSITE" id="PS51329"/>
    </source>
</evidence>
<gene>
    <name evidence="7" type="ORF">CYLTODRAFT_423579</name>
</gene>
<dbReference type="PANTHER" id="PTHR10652:SF0">
    <property type="entry name" value="ADENYLYL CYCLASE-ASSOCIATED PROTEIN"/>
    <property type="match status" value="1"/>
</dbReference>
<dbReference type="AlphaFoldDB" id="A0A0D7B812"/>
<feature type="region of interest" description="Disordered" evidence="5">
    <location>
        <begin position="29"/>
        <end position="57"/>
    </location>
</feature>
<dbReference type="Gene3D" id="1.25.40.330">
    <property type="entry name" value="Adenylate cyclase-associated CAP, N-terminal domain"/>
    <property type="match status" value="1"/>
</dbReference>
<evidence type="ECO:0000256" key="1">
    <source>
        <dbReference type="ARBA" id="ARBA00007659"/>
    </source>
</evidence>
<dbReference type="InterPro" id="IPR001837">
    <property type="entry name" value="Adenylate_cyclase-assoc_CAP"/>
</dbReference>
<dbReference type="GO" id="GO:0007015">
    <property type="term" value="P:actin filament organization"/>
    <property type="evidence" value="ECO:0007669"/>
    <property type="project" value="TreeGrafter"/>
</dbReference>
<dbReference type="PANTHER" id="PTHR10652">
    <property type="entry name" value="ADENYLYL CYCLASE-ASSOCIATED PROTEIN"/>
    <property type="match status" value="1"/>
</dbReference>
<keyword evidence="8" id="KW-1185">Reference proteome</keyword>
<feature type="region of interest" description="Disordered" evidence="5">
    <location>
        <begin position="295"/>
        <end position="344"/>
    </location>
</feature>
<name>A0A0D7B812_9AGAR</name>
<dbReference type="Proteomes" id="UP000054007">
    <property type="component" value="Unassembled WGS sequence"/>
</dbReference>
<dbReference type="GO" id="GO:0005737">
    <property type="term" value="C:cytoplasm"/>
    <property type="evidence" value="ECO:0007669"/>
    <property type="project" value="TreeGrafter"/>
</dbReference>
<dbReference type="FunFam" id="1.25.40.330:FF:000001">
    <property type="entry name" value="Adenylyl cyclase-associated protein"/>
    <property type="match status" value="1"/>
</dbReference>
<dbReference type="EMBL" id="KN880559">
    <property type="protein sequence ID" value="KIY66299.1"/>
    <property type="molecule type" value="Genomic_DNA"/>
</dbReference>
<dbReference type="GO" id="GO:0008179">
    <property type="term" value="F:adenylate cyclase binding"/>
    <property type="evidence" value="ECO:0007669"/>
    <property type="project" value="TreeGrafter"/>
</dbReference>
<dbReference type="InterPro" id="IPR053950">
    <property type="entry name" value="CAP_N"/>
</dbReference>
<evidence type="ECO:0000256" key="3">
    <source>
        <dbReference type="ARBA" id="ARBA00072052"/>
    </source>
</evidence>
<dbReference type="InterPro" id="IPR016098">
    <property type="entry name" value="CAP/MinC_C"/>
</dbReference>
<comment type="similarity">
    <text evidence="1 4">Belongs to the CAP family.</text>
</comment>
<dbReference type="InterPro" id="IPR036223">
    <property type="entry name" value="CAP_C_sf"/>
</dbReference>
<comment type="function">
    <text evidence="2">The N-terminal domain binds to adenylyl cyclase, thereby enabling adenylyl cyclase to be activated by upstream regulatory signals, such as Ras. The C-terminal domain is required for normal cellular morphology and growth control.</text>
</comment>
<accession>A0A0D7B812</accession>
<dbReference type="PROSITE" id="PS51329">
    <property type="entry name" value="C_CAP_COFACTOR_C"/>
    <property type="match status" value="1"/>
</dbReference>
<feature type="region of interest" description="Disordered" evidence="5">
    <location>
        <begin position="242"/>
        <end position="276"/>
    </location>
</feature>
<dbReference type="STRING" id="1314674.A0A0D7B812"/>
<feature type="compositionally biased region" description="Low complexity" evidence="5">
    <location>
        <begin position="29"/>
        <end position="40"/>
    </location>
</feature>
<dbReference type="Pfam" id="PF01213">
    <property type="entry name" value="CAP_N-CM"/>
    <property type="match status" value="1"/>
</dbReference>
<evidence type="ECO:0000256" key="5">
    <source>
        <dbReference type="SAM" id="MobiDB-lite"/>
    </source>
</evidence>
<evidence type="ECO:0000313" key="7">
    <source>
        <dbReference type="EMBL" id="KIY66299.1"/>
    </source>
</evidence>
<organism evidence="7 8">
    <name type="scientific">Cylindrobasidium torrendii FP15055 ss-10</name>
    <dbReference type="NCBI Taxonomy" id="1314674"/>
    <lineage>
        <taxon>Eukaryota</taxon>
        <taxon>Fungi</taxon>
        <taxon>Dikarya</taxon>
        <taxon>Basidiomycota</taxon>
        <taxon>Agaricomycotina</taxon>
        <taxon>Agaricomycetes</taxon>
        <taxon>Agaricomycetidae</taxon>
        <taxon>Agaricales</taxon>
        <taxon>Marasmiineae</taxon>
        <taxon>Physalacriaceae</taxon>
        <taxon>Cylindrobasidium</taxon>
    </lineage>
</organism>
<dbReference type="SUPFAM" id="SSF101278">
    <property type="entry name" value="N-terminal domain of adenylylcyclase associated protein, CAP"/>
    <property type="match status" value="1"/>
</dbReference>
<feature type="domain" description="C-CAP/cofactor C-like" evidence="6">
    <location>
        <begin position="344"/>
        <end position="481"/>
    </location>
</feature>
<evidence type="ECO:0000256" key="4">
    <source>
        <dbReference type="RuleBase" id="RU000647"/>
    </source>
</evidence>
<sequence>MTSSGLHSLATIIKRLEAATSRIEDLASAPAWPPTGAAPAPGAPGPAPAPAAPASSAQELPRSVTAFDEVIIQAKVKPFVELTKSFAGPNLIQMVGLVENQYNSLRTLILTASACRKPEMGQLETLMQPFQAEIAAISRLKEESRKDRDWFTHMTTLGEGAPVVAWVLNDKPAPYIGEIKEMVMFYGNRVLKEFKEKDPKHGEWVRALSSLLEETRKYVAEFHTTGLVWNKQGVSITEYKPAGAAPAAGAPPPPPPPPPPAPAPPPPPPAGAPAATAGGTAAVFAELNRGADVTKGLRKVDKSEMTHKNPALRASGAVPTSVGSGAPKKPVRPSKPQALMGKKPSKLALEGKNWAVDNFEDDRGIVLQNTELHQAVNIFGCKNSVIQIKGKVNAITIVNCTKTSVVVDSVVSVISITKAPSFELQITGTVPMLQIDGTDSGQVYLSKASLGIEITTAKCSSINVSLPIGSDDEPDFAEHAVPEMLRTVVTDGKLVTTVVEHVG</sequence>
<feature type="compositionally biased region" description="Pro residues" evidence="5">
    <location>
        <begin position="41"/>
        <end position="51"/>
    </location>
</feature>
<dbReference type="GO" id="GO:0019933">
    <property type="term" value="P:cAMP-mediated signaling"/>
    <property type="evidence" value="ECO:0007669"/>
    <property type="project" value="TreeGrafter"/>
</dbReference>
<dbReference type="InterPro" id="IPR036222">
    <property type="entry name" value="CAP_N_sf"/>
</dbReference>
<dbReference type="InterPro" id="IPR006599">
    <property type="entry name" value="CARP_motif"/>
</dbReference>
<dbReference type="OrthoDB" id="77251at2759"/>
<dbReference type="SUPFAM" id="SSF69340">
    <property type="entry name" value="C-terminal domain of adenylylcyclase associated protein"/>
    <property type="match status" value="1"/>
</dbReference>
<proteinExistence type="inferred from homology"/>
<dbReference type="InterPro" id="IPR013912">
    <property type="entry name" value="Adenylate_cyclase-assoc_CAP_C"/>
</dbReference>
<protein>
    <recommendedName>
        <fullName evidence="3 4">Adenylyl cyclase-associated protein</fullName>
    </recommendedName>
</protein>
<feature type="compositionally biased region" description="Pro residues" evidence="5">
    <location>
        <begin position="249"/>
        <end position="271"/>
    </location>
</feature>
<dbReference type="SMART" id="SM00673">
    <property type="entry name" value="CARP"/>
    <property type="match status" value="2"/>
</dbReference>
<dbReference type="InterPro" id="IPR017901">
    <property type="entry name" value="C-CAP_CF_C-like"/>
</dbReference>